<gene>
    <name evidence="12" type="ORF">CYMTET_48171</name>
</gene>
<dbReference type="EC" id="2.7.7.49" evidence="1"/>
<dbReference type="FunFam" id="3.30.70.270:FF:000020">
    <property type="entry name" value="Transposon Tf2-6 polyprotein-like Protein"/>
    <property type="match status" value="1"/>
</dbReference>
<evidence type="ECO:0000256" key="3">
    <source>
        <dbReference type="ARBA" id="ARBA00022679"/>
    </source>
</evidence>
<evidence type="ECO:0000256" key="10">
    <source>
        <dbReference type="SAM" id="MobiDB-lite"/>
    </source>
</evidence>
<feature type="region of interest" description="Disordered" evidence="10">
    <location>
        <begin position="523"/>
        <end position="548"/>
    </location>
</feature>
<dbReference type="Proteomes" id="UP001190700">
    <property type="component" value="Unassembled WGS sequence"/>
</dbReference>
<evidence type="ECO:0000313" key="12">
    <source>
        <dbReference type="EMBL" id="KAK3242124.1"/>
    </source>
</evidence>
<dbReference type="SUPFAM" id="SSF56672">
    <property type="entry name" value="DNA/RNA polymerases"/>
    <property type="match status" value="1"/>
</dbReference>
<keyword evidence="7" id="KW-0255">Endonuclease</keyword>
<dbReference type="PANTHER" id="PTHR33064:SF37">
    <property type="entry name" value="RIBONUCLEASE H"/>
    <property type="match status" value="1"/>
</dbReference>
<keyword evidence="9" id="KW-0695">RNA-directed DNA polymerase</keyword>
<feature type="domain" description="Reverse transcriptase" evidence="11">
    <location>
        <begin position="647"/>
        <end position="832"/>
    </location>
</feature>
<dbReference type="Gene3D" id="3.10.10.10">
    <property type="entry name" value="HIV Type 1 Reverse Transcriptase, subunit A, domain 1"/>
    <property type="match status" value="1"/>
</dbReference>
<dbReference type="Gene3D" id="2.40.70.10">
    <property type="entry name" value="Acid Proteases"/>
    <property type="match status" value="1"/>
</dbReference>
<organism evidence="12 13">
    <name type="scientific">Cymbomonas tetramitiformis</name>
    <dbReference type="NCBI Taxonomy" id="36881"/>
    <lineage>
        <taxon>Eukaryota</taxon>
        <taxon>Viridiplantae</taxon>
        <taxon>Chlorophyta</taxon>
        <taxon>Pyramimonadophyceae</taxon>
        <taxon>Pyramimonadales</taxon>
        <taxon>Pyramimonadaceae</taxon>
        <taxon>Cymbomonas</taxon>
    </lineage>
</organism>
<evidence type="ECO:0000256" key="9">
    <source>
        <dbReference type="ARBA" id="ARBA00022918"/>
    </source>
</evidence>
<dbReference type="InterPro" id="IPR051320">
    <property type="entry name" value="Viral_Replic_Matur_Polypro"/>
</dbReference>
<name>A0AAE0EVW7_9CHLO</name>
<keyword evidence="4" id="KW-0548">Nucleotidyltransferase</keyword>
<keyword evidence="2" id="KW-0645">Protease</keyword>
<dbReference type="SUPFAM" id="SSF50630">
    <property type="entry name" value="Acid proteases"/>
    <property type="match status" value="1"/>
</dbReference>
<evidence type="ECO:0000256" key="4">
    <source>
        <dbReference type="ARBA" id="ARBA00022695"/>
    </source>
</evidence>
<dbReference type="PROSITE" id="PS50878">
    <property type="entry name" value="RT_POL"/>
    <property type="match status" value="1"/>
</dbReference>
<evidence type="ECO:0000256" key="8">
    <source>
        <dbReference type="ARBA" id="ARBA00022801"/>
    </source>
</evidence>
<feature type="region of interest" description="Disordered" evidence="10">
    <location>
        <begin position="201"/>
        <end position="323"/>
    </location>
</feature>
<dbReference type="InterPro" id="IPR000477">
    <property type="entry name" value="RT_dom"/>
</dbReference>
<accession>A0AAE0EVW7</accession>
<dbReference type="GO" id="GO:0004190">
    <property type="term" value="F:aspartic-type endopeptidase activity"/>
    <property type="evidence" value="ECO:0007669"/>
    <property type="project" value="UniProtKB-KW"/>
</dbReference>
<dbReference type="CDD" id="cd00303">
    <property type="entry name" value="retropepsin_like"/>
    <property type="match status" value="1"/>
</dbReference>
<dbReference type="InterPro" id="IPR043128">
    <property type="entry name" value="Rev_trsase/Diguanyl_cyclase"/>
</dbReference>
<dbReference type="Pfam" id="PF13650">
    <property type="entry name" value="Asp_protease_2"/>
    <property type="match status" value="1"/>
</dbReference>
<keyword evidence="6" id="KW-0064">Aspartyl protease</keyword>
<comment type="caution">
    <text evidence="12">The sequence shown here is derived from an EMBL/GenBank/DDBJ whole genome shotgun (WGS) entry which is preliminary data.</text>
</comment>
<dbReference type="Gene3D" id="3.30.70.270">
    <property type="match status" value="2"/>
</dbReference>
<dbReference type="InterPro" id="IPR021109">
    <property type="entry name" value="Peptidase_aspartic_dom_sf"/>
</dbReference>
<dbReference type="InterPro" id="IPR043502">
    <property type="entry name" value="DNA/RNA_pol_sf"/>
</dbReference>
<dbReference type="GO" id="GO:0004519">
    <property type="term" value="F:endonuclease activity"/>
    <property type="evidence" value="ECO:0007669"/>
    <property type="project" value="UniProtKB-KW"/>
</dbReference>
<feature type="compositionally biased region" description="Acidic residues" evidence="10">
    <location>
        <begin position="302"/>
        <end position="317"/>
    </location>
</feature>
<dbReference type="CDD" id="cd01647">
    <property type="entry name" value="RT_LTR"/>
    <property type="match status" value="1"/>
</dbReference>
<reference evidence="12 13" key="1">
    <citation type="journal article" date="2015" name="Genome Biol. Evol.">
        <title>Comparative Genomics of a Bacterivorous Green Alga Reveals Evolutionary Causalities and Consequences of Phago-Mixotrophic Mode of Nutrition.</title>
        <authorList>
            <person name="Burns J.A."/>
            <person name="Paasch A."/>
            <person name="Narechania A."/>
            <person name="Kim E."/>
        </authorList>
    </citation>
    <scope>NUCLEOTIDE SEQUENCE [LARGE SCALE GENOMIC DNA]</scope>
    <source>
        <strain evidence="12 13">PLY_AMNH</strain>
    </source>
</reference>
<evidence type="ECO:0000256" key="5">
    <source>
        <dbReference type="ARBA" id="ARBA00022722"/>
    </source>
</evidence>
<dbReference type="PANTHER" id="PTHR33064">
    <property type="entry name" value="POL PROTEIN"/>
    <property type="match status" value="1"/>
</dbReference>
<evidence type="ECO:0000256" key="2">
    <source>
        <dbReference type="ARBA" id="ARBA00022670"/>
    </source>
</evidence>
<proteinExistence type="predicted"/>
<evidence type="ECO:0000256" key="6">
    <source>
        <dbReference type="ARBA" id="ARBA00022750"/>
    </source>
</evidence>
<protein>
    <recommendedName>
        <fullName evidence="1">RNA-directed DNA polymerase</fullName>
        <ecNumber evidence="1">2.7.7.49</ecNumber>
    </recommendedName>
</protein>
<keyword evidence="13" id="KW-1185">Reference proteome</keyword>
<dbReference type="GO" id="GO:0003964">
    <property type="term" value="F:RNA-directed DNA polymerase activity"/>
    <property type="evidence" value="ECO:0007669"/>
    <property type="project" value="UniProtKB-KW"/>
</dbReference>
<evidence type="ECO:0000256" key="1">
    <source>
        <dbReference type="ARBA" id="ARBA00012493"/>
    </source>
</evidence>
<dbReference type="GO" id="GO:0006508">
    <property type="term" value="P:proteolysis"/>
    <property type="evidence" value="ECO:0007669"/>
    <property type="project" value="UniProtKB-KW"/>
</dbReference>
<keyword evidence="8" id="KW-0378">Hydrolase</keyword>
<dbReference type="Pfam" id="PF17917">
    <property type="entry name" value="RT_RNaseH"/>
    <property type="match status" value="1"/>
</dbReference>
<keyword evidence="3" id="KW-0808">Transferase</keyword>
<feature type="compositionally biased region" description="Basic and acidic residues" evidence="10">
    <location>
        <begin position="584"/>
        <end position="597"/>
    </location>
</feature>
<dbReference type="CDD" id="cd09274">
    <property type="entry name" value="RNase_HI_RT_Ty3"/>
    <property type="match status" value="1"/>
</dbReference>
<evidence type="ECO:0000256" key="7">
    <source>
        <dbReference type="ARBA" id="ARBA00022759"/>
    </source>
</evidence>
<dbReference type="InterPro" id="IPR041373">
    <property type="entry name" value="RT_RNaseH"/>
</dbReference>
<dbReference type="Pfam" id="PF00078">
    <property type="entry name" value="RVT_1"/>
    <property type="match status" value="1"/>
</dbReference>
<keyword evidence="5" id="KW-0540">Nuclease</keyword>
<feature type="region of interest" description="Disordered" evidence="10">
    <location>
        <begin position="584"/>
        <end position="603"/>
    </location>
</feature>
<evidence type="ECO:0000313" key="13">
    <source>
        <dbReference type="Proteomes" id="UP001190700"/>
    </source>
</evidence>
<dbReference type="EMBL" id="LGRX02033234">
    <property type="protein sequence ID" value="KAK3242124.1"/>
    <property type="molecule type" value="Genomic_DNA"/>
</dbReference>
<dbReference type="AlphaFoldDB" id="A0AAE0EVW7"/>
<sequence length="1260" mass="138734">MMRLRKSLKRKSTTGIRTALERMQQGRGMRSSAAPARRYKRRCELDNFRNEVDLMCLQKQAPAHHTPLGTLPLPTRQQRMVEHVSALLQGPSRSRGMCNDSQQVRALDLAETRAHDLSLAWDEMTPAEQADALEQDAPIGHRAWEAEGLLRWRGRQRGMPAEELLAVMDSPPYPWATVDQYRERQSAVTPAEVRADLFGEQPEQQPIEVTPPDAVTPDEVLEGGPMSESPKHLEDNFTQQKAADRGRQRSADPAVPDAGGVEDSMTQQLAKAGAPEEIHALNTHPLQGDTEEESMRSHPLTEDDDDDDDGGDEECGGDNDTSMGVGRCKRILRDGGVVWASQLAAAHDEEGALLLVFYAYLRGKLVKVLVDSGASDNFVSEDCVRRCGLRVRQGPRMKVTLADGSVKTTGAVAYSKFTAPTAAGSTYNESAMAMRVLPLGIRVDVVLGGEWLRSLSPIMLDYAGHGSVSFARRTKGGGDGSEHDSATLAATAAGDHPDAELLAVEAEAVCLSVDTAADAKPVASTQVKLEPPDTGGTAKDIPQDTRDAKVAPRWKEKFRALFEEFSEELRDALPMMSKLRRSMEDEARVTLKPDKEGGPPFRRPYRMSVEELRQLRERIEQLVEKGYIRPSSSPYAAPCLITTIALNWKMRFELEDFLKSVRRFMVPKPGQPNTQRATRLRLVVDYRQLNSQTVRDRCPLPDIQLMFDEMQGATHFSSFDAVDGFWQVPMAQEDVEKTAFTTQMGSYEWLVMPQGLQNSPSQYQRRMQRALGHLPFVRNFIDDVVVFSKCGVQEHYDNARTFLQTCREKGVYLKASKAQMLKESLRFLGHTLSSEGCKPPHDKVAAVRDWPALENVTHVGQFLGLAGYYRRFIHCFSDIAQPLAMLTKNKVEWRWGPEQQWAFEELKAALVDAPVLALPNVKAAADGSAPFVVQTDASGVALGGVLMQDCGEGLKVIAYESRQFSAAEQNYHTGERELCGIHHCTTVTWRHYLIFTAFKLQGDHRSLEWLMEPGRELSRRQARWYMDLVEVGVPRMEYVKGALLLVPDALSRRPDYSAKTPREGLKEAGILDAKSDLPKDPLSVLDTSDLFEEGPALGTLTQLAEVNSWLDAVDTLQLAELAMESQLGAKELRAPHHCEDLPIEVAAGAGGVQTQHPGADLPTEVTSAAGGVQMQHPGADLPTEVTSDAGGVQMQHPGADLPTEVTSDAGGVQMQHPGADLPTEVTPDAGGVQTEHPGADHLTEVTVPPTGGATLAFQIL</sequence>
<evidence type="ECO:0000259" key="11">
    <source>
        <dbReference type="PROSITE" id="PS50878"/>
    </source>
</evidence>